<dbReference type="Proteomes" id="UP000253845">
    <property type="component" value="Unassembled WGS sequence"/>
</dbReference>
<evidence type="ECO:0000313" key="1">
    <source>
        <dbReference type="EMBL" id="RDH25401.1"/>
    </source>
</evidence>
<dbReference type="VEuPathDB" id="FungiDB:M747DRAFT_57037"/>
<organism evidence="1 2">
    <name type="scientific">Aspergillus niger ATCC 13496</name>
    <dbReference type="NCBI Taxonomy" id="1353008"/>
    <lineage>
        <taxon>Eukaryota</taxon>
        <taxon>Fungi</taxon>
        <taxon>Dikarya</taxon>
        <taxon>Ascomycota</taxon>
        <taxon>Pezizomycotina</taxon>
        <taxon>Eurotiomycetes</taxon>
        <taxon>Eurotiomycetidae</taxon>
        <taxon>Eurotiales</taxon>
        <taxon>Aspergillaceae</taxon>
        <taxon>Aspergillus</taxon>
        <taxon>Aspergillus subgen. Circumdati</taxon>
    </lineage>
</organism>
<name>A0A370CE26_ASPNG</name>
<protein>
    <submittedName>
        <fullName evidence="1">Uncharacterized protein</fullName>
    </submittedName>
</protein>
<reference evidence="1 2" key="1">
    <citation type="submission" date="2018-07" db="EMBL/GenBank/DDBJ databases">
        <title>Section-level genome sequencing of Aspergillus section Nigri to investigate inter- and intra-species variation.</title>
        <authorList>
            <consortium name="DOE Joint Genome Institute"/>
            <person name="Vesth T.C."/>
            <person name="Nybo J.L."/>
            <person name="Theobald S."/>
            <person name="Frisvad J.C."/>
            <person name="Larsen T.O."/>
            <person name="Nielsen K.F."/>
            <person name="Hoof J.B."/>
            <person name="Brandl J."/>
            <person name="Salamov A."/>
            <person name="Riley R."/>
            <person name="Gladden J.M."/>
            <person name="Phatale P."/>
            <person name="Nielsen M.T."/>
            <person name="Lyhne E.K."/>
            <person name="Kogle M.E."/>
            <person name="Strasser K."/>
            <person name="McDonnell E."/>
            <person name="Barry K."/>
            <person name="Clum A."/>
            <person name="Chen C."/>
            <person name="Nolan M."/>
            <person name="Sandor L."/>
            <person name="Kuo A."/>
            <person name="Lipzen A."/>
            <person name="Hainaut M."/>
            <person name="Drula E."/>
            <person name="Tsang A."/>
            <person name="Magnuson J.K."/>
            <person name="Henrissat B."/>
            <person name="Wiebenga A."/>
            <person name="Simmons B.A."/>
            <person name="Makela M.R."/>
            <person name="De vries R.P."/>
            <person name="Grigoriev I.V."/>
            <person name="Mortensen U.H."/>
            <person name="Baker S.E."/>
            <person name="Andersen M.R."/>
        </authorList>
    </citation>
    <scope>NUCLEOTIDE SEQUENCE [LARGE SCALE GENOMIC DNA]</scope>
    <source>
        <strain evidence="1 2">ATCC 13496</strain>
    </source>
</reference>
<dbReference type="AlphaFoldDB" id="A0A370CE26"/>
<gene>
    <name evidence="1" type="ORF">M747DRAFT_57037</name>
</gene>
<proteinExistence type="predicted"/>
<sequence length="96" mass="10696">MIRPSSTACRLVDQPSNHQLIAMSPPRRLMDALHLLGSLLMCDPASSRWDSHFTLTGNSLDGNKFRYSVPDCSVPLPPNPATFSWFHPSPPVCSYR</sequence>
<dbReference type="EMBL" id="KZ851900">
    <property type="protein sequence ID" value="RDH25401.1"/>
    <property type="molecule type" value="Genomic_DNA"/>
</dbReference>
<evidence type="ECO:0000313" key="2">
    <source>
        <dbReference type="Proteomes" id="UP000253845"/>
    </source>
</evidence>
<accession>A0A370CE26</accession>